<dbReference type="EMBL" id="AP027151">
    <property type="protein sequence ID" value="BDV42745.1"/>
    <property type="molecule type" value="Genomic_DNA"/>
</dbReference>
<gene>
    <name evidence="2" type="ORF">GURASL_16680</name>
</gene>
<name>A0ABN6VQY0_9BACT</name>
<proteinExistence type="predicted"/>
<evidence type="ECO:0000256" key="1">
    <source>
        <dbReference type="SAM" id="MobiDB-lite"/>
    </source>
</evidence>
<organism evidence="2 3">
    <name type="scientific">Geotalea uraniireducens</name>
    <dbReference type="NCBI Taxonomy" id="351604"/>
    <lineage>
        <taxon>Bacteria</taxon>
        <taxon>Pseudomonadati</taxon>
        <taxon>Thermodesulfobacteriota</taxon>
        <taxon>Desulfuromonadia</taxon>
        <taxon>Geobacterales</taxon>
        <taxon>Geobacteraceae</taxon>
        <taxon>Geotalea</taxon>
    </lineage>
</organism>
<evidence type="ECO:0000313" key="2">
    <source>
        <dbReference type="EMBL" id="BDV42745.1"/>
    </source>
</evidence>
<reference evidence="2 3" key="1">
    <citation type="submission" date="2022-12" db="EMBL/GenBank/DDBJ databases">
        <title>Polyphasic characterization of Geotalea uranireducens NIT-SL11 newly isolated from a complex of sewage sludge and microbially reduced graphene oxide.</title>
        <authorList>
            <person name="Xie L."/>
            <person name="Yoshida N."/>
            <person name="Meng L."/>
        </authorList>
    </citation>
    <scope>NUCLEOTIDE SEQUENCE [LARGE SCALE GENOMIC DNA]</scope>
    <source>
        <strain evidence="2 3">NIT-SL11</strain>
    </source>
</reference>
<evidence type="ECO:0000313" key="3">
    <source>
        <dbReference type="Proteomes" id="UP001317705"/>
    </source>
</evidence>
<feature type="compositionally biased region" description="Basic and acidic residues" evidence="1">
    <location>
        <begin position="1"/>
        <end position="10"/>
    </location>
</feature>
<accession>A0ABN6VQY0</accession>
<dbReference type="RefSeq" id="WP_282003387.1">
    <property type="nucleotide sequence ID" value="NZ_AP027151.1"/>
</dbReference>
<keyword evidence="3" id="KW-1185">Reference proteome</keyword>
<feature type="compositionally biased region" description="Basic and acidic residues" evidence="1">
    <location>
        <begin position="117"/>
        <end position="134"/>
    </location>
</feature>
<feature type="region of interest" description="Disordered" evidence="1">
    <location>
        <begin position="1"/>
        <end position="21"/>
    </location>
</feature>
<feature type="region of interest" description="Disordered" evidence="1">
    <location>
        <begin position="114"/>
        <end position="134"/>
    </location>
</feature>
<sequence length="134" mass="15495">MAESKQEASGKKASGKQSWQDRKLKKVVRDDIDVISRKTLDQSDFITMLNTHDNVLHRLRMTMGRNKNITFEKAQEFIERSQQIREEINLLNAEMCELMEWDYTPPRGFTNPFAKNVEGESKGSKKKVSETAVT</sequence>
<dbReference type="Proteomes" id="UP001317705">
    <property type="component" value="Chromosome"/>
</dbReference>
<protein>
    <submittedName>
        <fullName evidence="2">Uncharacterized protein</fullName>
    </submittedName>
</protein>